<evidence type="ECO:0000256" key="4">
    <source>
        <dbReference type="ARBA" id="ARBA00022490"/>
    </source>
</evidence>
<dbReference type="InterPro" id="IPR029021">
    <property type="entry name" value="Prot-tyrosine_phosphatase-like"/>
</dbReference>
<evidence type="ECO:0000313" key="13">
    <source>
        <dbReference type="EMBL" id="KAL3505863.1"/>
    </source>
</evidence>
<keyword evidence="4" id="KW-0963">Cytoplasm</keyword>
<evidence type="ECO:0000256" key="9">
    <source>
        <dbReference type="ARBA" id="ARBA00048336"/>
    </source>
</evidence>
<evidence type="ECO:0000256" key="6">
    <source>
        <dbReference type="ARBA" id="ARBA00022912"/>
    </source>
</evidence>
<accession>A0ABD2YJX1</accession>
<dbReference type="CDD" id="cd14498">
    <property type="entry name" value="DSP"/>
    <property type="match status" value="1"/>
</dbReference>
<dbReference type="AlphaFoldDB" id="A0ABD2YJX1"/>
<dbReference type="InterPro" id="IPR020422">
    <property type="entry name" value="TYR_PHOSPHATASE_DUAL_dom"/>
</dbReference>
<evidence type="ECO:0000256" key="5">
    <source>
        <dbReference type="ARBA" id="ARBA00022801"/>
    </source>
</evidence>
<evidence type="ECO:0000259" key="12">
    <source>
        <dbReference type="PROSITE" id="PS50056"/>
    </source>
</evidence>
<dbReference type="FunFam" id="3.90.190.10:FF:000056">
    <property type="entry name" value="Dual specificity phosphatase 12"/>
    <property type="match status" value="1"/>
</dbReference>
<proteinExistence type="inferred from homology"/>
<dbReference type="PROSITE" id="PS50054">
    <property type="entry name" value="TYR_PHOSPHATASE_DUAL"/>
    <property type="match status" value="1"/>
</dbReference>
<keyword evidence="14" id="KW-1185">Reference proteome</keyword>
<dbReference type="Pfam" id="PF00782">
    <property type="entry name" value="DSPc"/>
    <property type="match status" value="1"/>
</dbReference>
<evidence type="ECO:0000259" key="11">
    <source>
        <dbReference type="PROSITE" id="PS50054"/>
    </source>
</evidence>
<dbReference type="PROSITE" id="PS50056">
    <property type="entry name" value="TYR_PHOSPHATASE_2"/>
    <property type="match status" value="1"/>
</dbReference>
<dbReference type="Gene3D" id="3.90.190.10">
    <property type="entry name" value="Protein tyrosine phosphatase superfamily"/>
    <property type="match status" value="1"/>
</dbReference>
<comment type="catalytic activity">
    <reaction evidence="8">
        <text>O-phospho-L-seryl-[protein] + H2O = L-seryl-[protein] + phosphate</text>
        <dbReference type="Rhea" id="RHEA:20629"/>
        <dbReference type="Rhea" id="RHEA-COMP:9863"/>
        <dbReference type="Rhea" id="RHEA-COMP:11604"/>
        <dbReference type="ChEBI" id="CHEBI:15377"/>
        <dbReference type="ChEBI" id="CHEBI:29999"/>
        <dbReference type="ChEBI" id="CHEBI:43474"/>
        <dbReference type="ChEBI" id="CHEBI:83421"/>
        <dbReference type="EC" id="3.1.3.16"/>
    </reaction>
</comment>
<keyword evidence="7" id="KW-0539">Nucleus</keyword>
<dbReference type="InterPro" id="IPR000387">
    <property type="entry name" value="Tyr_Pase_dom"/>
</dbReference>
<keyword evidence="5" id="KW-0378">Hydrolase</keyword>
<name>A0ABD2YJX1_9GENT</name>
<dbReference type="GO" id="GO:0005634">
    <property type="term" value="C:nucleus"/>
    <property type="evidence" value="ECO:0007669"/>
    <property type="project" value="UniProtKB-SubCell"/>
</dbReference>
<sequence>MDRFDGIYKESVAALWRAMYTTKCIRGDNIPCKIEEGLYLGSLGAAHHKHALESLNITHILTVANSLPPAYPNEFVYKIVDIPDREDINVSQYFDECFEFIDEAKSKGGGVLVHCFVGRSRSVTVVLAYLMKKNGMSLSQALEHVRSKRPVASPNSGFMSQLRDFEKTVKGSQSANEA</sequence>
<keyword evidence="6" id="KW-0904">Protein phosphatase</keyword>
<dbReference type="SMART" id="SM00195">
    <property type="entry name" value="DSPc"/>
    <property type="match status" value="1"/>
</dbReference>
<evidence type="ECO:0000256" key="1">
    <source>
        <dbReference type="ARBA" id="ARBA00004123"/>
    </source>
</evidence>
<dbReference type="GO" id="GO:0004725">
    <property type="term" value="F:protein tyrosine phosphatase activity"/>
    <property type="evidence" value="ECO:0007669"/>
    <property type="project" value="UniProtKB-EC"/>
</dbReference>
<evidence type="ECO:0008006" key="15">
    <source>
        <dbReference type="Google" id="ProtNLM"/>
    </source>
</evidence>
<dbReference type="InterPro" id="IPR000340">
    <property type="entry name" value="Dual-sp_phosphatase_cat-dom"/>
</dbReference>
<evidence type="ECO:0000313" key="14">
    <source>
        <dbReference type="Proteomes" id="UP001630127"/>
    </source>
</evidence>
<dbReference type="EMBL" id="JBJUIK010000013">
    <property type="protein sequence ID" value="KAL3505863.1"/>
    <property type="molecule type" value="Genomic_DNA"/>
</dbReference>
<gene>
    <name evidence="13" type="ORF">ACH5RR_031245</name>
</gene>
<reference evidence="13 14" key="1">
    <citation type="submission" date="2024-11" db="EMBL/GenBank/DDBJ databases">
        <title>A near-complete genome assembly of Cinchona calisaya.</title>
        <authorList>
            <person name="Lian D.C."/>
            <person name="Zhao X.W."/>
            <person name="Wei L."/>
        </authorList>
    </citation>
    <scope>NUCLEOTIDE SEQUENCE [LARGE SCALE GENOMIC DNA]</scope>
    <source>
        <tissue evidence="13">Nenye</tissue>
    </source>
</reference>
<feature type="domain" description="Tyrosine-protein phosphatase" evidence="11">
    <location>
        <begin position="30"/>
        <end position="171"/>
    </location>
</feature>
<evidence type="ECO:0000256" key="10">
    <source>
        <dbReference type="ARBA" id="ARBA00051722"/>
    </source>
</evidence>
<comment type="similarity">
    <text evidence="3">Belongs to the protein-tyrosine phosphatase family. Non-receptor class dual specificity subfamily.</text>
</comment>
<feature type="domain" description="Tyrosine specific protein phosphatases" evidence="12">
    <location>
        <begin position="92"/>
        <end position="150"/>
    </location>
</feature>
<organism evidence="13 14">
    <name type="scientific">Cinchona calisaya</name>
    <dbReference type="NCBI Taxonomy" id="153742"/>
    <lineage>
        <taxon>Eukaryota</taxon>
        <taxon>Viridiplantae</taxon>
        <taxon>Streptophyta</taxon>
        <taxon>Embryophyta</taxon>
        <taxon>Tracheophyta</taxon>
        <taxon>Spermatophyta</taxon>
        <taxon>Magnoliopsida</taxon>
        <taxon>eudicotyledons</taxon>
        <taxon>Gunneridae</taxon>
        <taxon>Pentapetalae</taxon>
        <taxon>asterids</taxon>
        <taxon>lamiids</taxon>
        <taxon>Gentianales</taxon>
        <taxon>Rubiaceae</taxon>
        <taxon>Cinchonoideae</taxon>
        <taxon>Cinchoneae</taxon>
        <taxon>Cinchona</taxon>
    </lineage>
</organism>
<dbReference type="PANTHER" id="PTHR10159">
    <property type="entry name" value="DUAL SPECIFICITY PROTEIN PHOSPHATASE"/>
    <property type="match status" value="1"/>
</dbReference>
<dbReference type="GO" id="GO:0004722">
    <property type="term" value="F:protein serine/threonine phosphatase activity"/>
    <property type="evidence" value="ECO:0007669"/>
    <property type="project" value="UniProtKB-EC"/>
</dbReference>
<comment type="catalytic activity">
    <reaction evidence="10">
        <text>O-phospho-L-tyrosyl-[protein] + H2O = L-tyrosyl-[protein] + phosphate</text>
        <dbReference type="Rhea" id="RHEA:10684"/>
        <dbReference type="Rhea" id="RHEA-COMP:10136"/>
        <dbReference type="Rhea" id="RHEA-COMP:20101"/>
        <dbReference type="ChEBI" id="CHEBI:15377"/>
        <dbReference type="ChEBI" id="CHEBI:43474"/>
        <dbReference type="ChEBI" id="CHEBI:46858"/>
        <dbReference type="ChEBI" id="CHEBI:61978"/>
        <dbReference type="EC" id="3.1.3.48"/>
    </reaction>
</comment>
<comment type="subcellular location">
    <subcellularLocation>
        <location evidence="2">Cytoplasm</location>
    </subcellularLocation>
    <subcellularLocation>
        <location evidence="1">Nucleus</location>
    </subcellularLocation>
</comment>
<evidence type="ECO:0000256" key="8">
    <source>
        <dbReference type="ARBA" id="ARBA00047761"/>
    </source>
</evidence>
<dbReference type="SUPFAM" id="SSF52799">
    <property type="entry name" value="(Phosphotyrosine protein) phosphatases II"/>
    <property type="match status" value="1"/>
</dbReference>
<dbReference type="PANTHER" id="PTHR10159:SF511">
    <property type="entry name" value="DUAL SPECIFICITY PROTEIN PHOSPHATASE 1"/>
    <property type="match status" value="1"/>
</dbReference>
<evidence type="ECO:0000256" key="7">
    <source>
        <dbReference type="ARBA" id="ARBA00023242"/>
    </source>
</evidence>
<dbReference type="GO" id="GO:0005737">
    <property type="term" value="C:cytoplasm"/>
    <property type="evidence" value="ECO:0007669"/>
    <property type="project" value="UniProtKB-SubCell"/>
</dbReference>
<evidence type="ECO:0000256" key="2">
    <source>
        <dbReference type="ARBA" id="ARBA00004496"/>
    </source>
</evidence>
<comment type="catalytic activity">
    <reaction evidence="9">
        <text>O-phospho-L-threonyl-[protein] + H2O = L-threonyl-[protein] + phosphate</text>
        <dbReference type="Rhea" id="RHEA:47004"/>
        <dbReference type="Rhea" id="RHEA-COMP:11060"/>
        <dbReference type="Rhea" id="RHEA-COMP:11605"/>
        <dbReference type="ChEBI" id="CHEBI:15377"/>
        <dbReference type="ChEBI" id="CHEBI:30013"/>
        <dbReference type="ChEBI" id="CHEBI:43474"/>
        <dbReference type="ChEBI" id="CHEBI:61977"/>
        <dbReference type="EC" id="3.1.3.16"/>
    </reaction>
</comment>
<protein>
    <recommendedName>
        <fullName evidence="15">Dual specificity protein phosphatase 1</fullName>
    </recommendedName>
</protein>
<dbReference type="Proteomes" id="UP001630127">
    <property type="component" value="Unassembled WGS sequence"/>
</dbReference>
<evidence type="ECO:0000256" key="3">
    <source>
        <dbReference type="ARBA" id="ARBA00008601"/>
    </source>
</evidence>
<comment type="caution">
    <text evidence="13">The sequence shown here is derived from an EMBL/GenBank/DDBJ whole genome shotgun (WGS) entry which is preliminary data.</text>
</comment>